<reference evidence="1" key="1">
    <citation type="journal article" date="2022" name="bioRxiv">
        <title>Sequencing and chromosome-scale assembly of the giantPleurodeles waltlgenome.</title>
        <authorList>
            <person name="Brown T."/>
            <person name="Elewa A."/>
            <person name="Iarovenko S."/>
            <person name="Subramanian E."/>
            <person name="Araus A.J."/>
            <person name="Petzold A."/>
            <person name="Susuki M."/>
            <person name="Suzuki K.-i.T."/>
            <person name="Hayashi T."/>
            <person name="Toyoda A."/>
            <person name="Oliveira C."/>
            <person name="Osipova E."/>
            <person name="Leigh N.D."/>
            <person name="Simon A."/>
            <person name="Yun M.H."/>
        </authorList>
    </citation>
    <scope>NUCLEOTIDE SEQUENCE</scope>
    <source>
        <strain evidence="1">20211129_DDA</strain>
        <tissue evidence="1">Liver</tissue>
    </source>
</reference>
<accession>A0AAV7MCZ9</accession>
<dbReference type="EMBL" id="JANPWB010000014">
    <property type="protein sequence ID" value="KAJ1101377.1"/>
    <property type="molecule type" value="Genomic_DNA"/>
</dbReference>
<comment type="caution">
    <text evidence="1">The sequence shown here is derived from an EMBL/GenBank/DDBJ whole genome shotgun (WGS) entry which is preliminary data.</text>
</comment>
<keyword evidence="2" id="KW-1185">Reference proteome</keyword>
<organism evidence="1 2">
    <name type="scientific">Pleurodeles waltl</name>
    <name type="common">Iberian ribbed newt</name>
    <dbReference type="NCBI Taxonomy" id="8319"/>
    <lineage>
        <taxon>Eukaryota</taxon>
        <taxon>Metazoa</taxon>
        <taxon>Chordata</taxon>
        <taxon>Craniata</taxon>
        <taxon>Vertebrata</taxon>
        <taxon>Euteleostomi</taxon>
        <taxon>Amphibia</taxon>
        <taxon>Batrachia</taxon>
        <taxon>Caudata</taxon>
        <taxon>Salamandroidea</taxon>
        <taxon>Salamandridae</taxon>
        <taxon>Pleurodelinae</taxon>
        <taxon>Pleurodeles</taxon>
    </lineage>
</organism>
<evidence type="ECO:0000313" key="1">
    <source>
        <dbReference type="EMBL" id="KAJ1101377.1"/>
    </source>
</evidence>
<dbReference type="AlphaFoldDB" id="A0AAV7MCZ9"/>
<sequence length="104" mass="11066">MAGRMAIPVPQPTCTGTLGLPPVGLPPWTGSSVHHPQVLAPLQEARATLQYGHHLVLRASAIGRSLRLTGAPQVLRALYFVAHWVLLTLRCPGFGRSGAQENDG</sequence>
<protein>
    <submittedName>
        <fullName evidence="1">Uncharacterized protein</fullName>
    </submittedName>
</protein>
<gene>
    <name evidence="1" type="ORF">NDU88_006445</name>
</gene>
<evidence type="ECO:0000313" key="2">
    <source>
        <dbReference type="Proteomes" id="UP001066276"/>
    </source>
</evidence>
<name>A0AAV7MCZ9_PLEWA</name>
<dbReference type="Proteomes" id="UP001066276">
    <property type="component" value="Chromosome 10"/>
</dbReference>
<proteinExistence type="predicted"/>